<dbReference type="NCBIfam" id="TIGR01214">
    <property type="entry name" value="rmlD"/>
    <property type="match status" value="1"/>
</dbReference>
<keyword evidence="6 8" id="KW-0560">Oxidoreductase</keyword>
<dbReference type="PANTHER" id="PTHR10491">
    <property type="entry name" value="DTDP-4-DEHYDRORHAMNOSE REDUCTASE"/>
    <property type="match status" value="1"/>
</dbReference>
<comment type="pathway">
    <text evidence="1 6">Carbohydrate biosynthesis; dTDP-L-rhamnose biosynthesis.</text>
</comment>
<dbReference type="GO" id="GO:0005829">
    <property type="term" value="C:cytosol"/>
    <property type="evidence" value="ECO:0007669"/>
    <property type="project" value="TreeGrafter"/>
</dbReference>
<dbReference type="InterPro" id="IPR005913">
    <property type="entry name" value="dTDP_dehydrorham_reduct"/>
</dbReference>
<evidence type="ECO:0000256" key="5">
    <source>
        <dbReference type="ARBA" id="ARBA00048200"/>
    </source>
</evidence>
<dbReference type="Gene3D" id="3.90.25.10">
    <property type="entry name" value="UDP-galactose 4-epimerase, domain 1"/>
    <property type="match status" value="1"/>
</dbReference>
<dbReference type="EMBL" id="RJVP01000001">
    <property type="protein sequence ID" value="ROH88275.1"/>
    <property type="molecule type" value="Genomic_DNA"/>
</dbReference>
<proteinExistence type="inferred from homology"/>
<keyword evidence="9" id="KW-1185">Reference proteome</keyword>
<dbReference type="PANTHER" id="PTHR10491:SF4">
    <property type="entry name" value="METHIONINE ADENOSYLTRANSFERASE 2 SUBUNIT BETA"/>
    <property type="match status" value="1"/>
</dbReference>
<dbReference type="CDD" id="cd05254">
    <property type="entry name" value="dTDP_HR_like_SDR_e"/>
    <property type="match status" value="1"/>
</dbReference>
<dbReference type="Proteomes" id="UP000275137">
    <property type="component" value="Unassembled WGS sequence"/>
</dbReference>
<dbReference type="GO" id="GO:0019305">
    <property type="term" value="P:dTDP-rhamnose biosynthetic process"/>
    <property type="evidence" value="ECO:0007669"/>
    <property type="project" value="UniProtKB-UniPathway"/>
</dbReference>
<reference evidence="8 9" key="1">
    <citation type="submission" date="2018-10" db="EMBL/GenBank/DDBJ databases">
        <authorList>
            <person name="Chen W.-M."/>
        </authorList>
    </citation>
    <scope>NUCLEOTIDE SEQUENCE [LARGE SCALE GENOMIC DNA]</scope>
    <source>
        <strain evidence="8 9">H-5</strain>
    </source>
</reference>
<comment type="cofactor">
    <cofactor evidence="6">
        <name>Mg(2+)</name>
        <dbReference type="ChEBI" id="CHEBI:18420"/>
    </cofactor>
    <text evidence="6">Binds 1 Mg(2+) ion per monomer.</text>
</comment>
<organism evidence="8 9">
    <name type="scientific">Pseudomethylobacillus aquaticus</name>
    <dbReference type="NCBI Taxonomy" id="2676064"/>
    <lineage>
        <taxon>Bacteria</taxon>
        <taxon>Pseudomonadati</taxon>
        <taxon>Pseudomonadota</taxon>
        <taxon>Betaproteobacteria</taxon>
        <taxon>Nitrosomonadales</taxon>
        <taxon>Methylophilaceae</taxon>
        <taxon>Pseudomethylobacillus</taxon>
    </lineage>
</organism>
<name>A0A3N0V6H0_9PROT</name>
<protein>
    <recommendedName>
        <fullName evidence="4 6">dTDP-4-dehydrorhamnose reductase</fullName>
        <ecNumber evidence="3 6">1.1.1.133</ecNumber>
    </recommendedName>
</protein>
<keyword evidence="6" id="KW-0521">NADP</keyword>
<comment type="catalytic activity">
    <reaction evidence="5 6">
        <text>dTDP-beta-L-rhamnose + NADP(+) = dTDP-4-dehydro-beta-L-rhamnose + NADPH + H(+)</text>
        <dbReference type="Rhea" id="RHEA:21796"/>
        <dbReference type="ChEBI" id="CHEBI:15378"/>
        <dbReference type="ChEBI" id="CHEBI:57510"/>
        <dbReference type="ChEBI" id="CHEBI:57783"/>
        <dbReference type="ChEBI" id="CHEBI:58349"/>
        <dbReference type="ChEBI" id="CHEBI:62830"/>
        <dbReference type="EC" id="1.1.1.133"/>
    </reaction>
</comment>
<comment type="caution">
    <text evidence="8">The sequence shown here is derived from an EMBL/GenBank/DDBJ whole genome shotgun (WGS) entry which is preliminary data.</text>
</comment>
<dbReference type="SUPFAM" id="SSF51735">
    <property type="entry name" value="NAD(P)-binding Rossmann-fold domains"/>
    <property type="match status" value="1"/>
</dbReference>
<comment type="similarity">
    <text evidence="2 6">Belongs to the dTDP-4-dehydrorhamnose reductase family.</text>
</comment>
<evidence type="ECO:0000256" key="6">
    <source>
        <dbReference type="RuleBase" id="RU364082"/>
    </source>
</evidence>
<dbReference type="Gene3D" id="3.40.50.720">
    <property type="entry name" value="NAD(P)-binding Rossmann-like Domain"/>
    <property type="match status" value="1"/>
</dbReference>
<dbReference type="InterPro" id="IPR029903">
    <property type="entry name" value="RmlD-like-bd"/>
</dbReference>
<evidence type="ECO:0000313" key="9">
    <source>
        <dbReference type="Proteomes" id="UP000275137"/>
    </source>
</evidence>
<gene>
    <name evidence="8" type="primary">rfbD</name>
    <name evidence="8" type="ORF">ED236_02075</name>
</gene>
<dbReference type="GO" id="GO:0008831">
    <property type="term" value="F:dTDP-4-dehydrorhamnose reductase activity"/>
    <property type="evidence" value="ECO:0007669"/>
    <property type="project" value="UniProtKB-EC"/>
</dbReference>
<dbReference type="UniPathway" id="UPA00124"/>
<comment type="function">
    <text evidence="6">Catalyzes the reduction of dTDP-6-deoxy-L-lyxo-4-hexulose to yield dTDP-L-rhamnose.</text>
</comment>
<evidence type="ECO:0000313" key="8">
    <source>
        <dbReference type="EMBL" id="ROH88275.1"/>
    </source>
</evidence>
<accession>A0A3N0V6H0</accession>
<dbReference type="RefSeq" id="WP_123236267.1">
    <property type="nucleotide sequence ID" value="NZ_RJVP01000001.1"/>
</dbReference>
<sequence length="307" mass="33175">MSAQQAVRILLTGAQGQLGRQLQSDLAMLGEVHAFQHAQLDLTDSAAIRACIKRLQPTVIVNAAAYTAVDKAETERDLAWAVNATAPGVLAQAAAELGALLVHYSTDYVFDGKQDYAYVETDSTGPLNVYGASKLAGEQAIQAAGAHHLILRTSWVYGPVGQNFLHTILRLARAREQLNVVADQIGAPTSTLAISAATVQMLRQPWCSSHSGIYHLTCAGATSWHDYARAIVTHYASLQSMQGWPALKLKPVAILPIAARDYPVAAQRPHNSCLDNSKLRQCFDLALPDWQQALQEVMSRLSLDTAP</sequence>
<evidence type="ECO:0000259" key="7">
    <source>
        <dbReference type="Pfam" id="PF04321"/>
    </source>
</evidence>
<feature type="domain" description="RmlD-like substrate binding" evidence="7">
    <location>
        <begin position="8"/>
        <end position="301"/>
    </location>
</feature>
<dbReference type="Pfam" id="PF04321">
    <property type="entry name" value="RmlD_sub_bind"/>
    <property type="match status" value="1"/>
</dbReference>
<dbReference type="EC" id="1.1.1.133" evidence="3 6"/>
<evidence type="ECO:0000256" key="4">
    <source>
        <dbReference type="ARBA" id="ARBA00017099"/>
    </source>
</evidence>
<evidence type="ECO:0000256" key="1">
    <source>
        <dbReference type="ARBA" id="ARBA00004781"/>
    </source>
</evidence>
<dbReference type="AlphaFoldDB" id="A0A3N0V6H0"/>
<dbReference type="InterPro" id="IPR036291">
    <property type="entry name" value="NAD(P)-bd_dom_sf"/>
</dbReference>
<evidence type="ECO:0000256" key="2">
    <source>
        <dbReference type="ARBA" id="ARBA00010944"/>
    </source>
</evidence>
<evidence type="ECO:0000256" key="3">
    <source>
        <dbReference type="ARBA" id="ARBA00012929"/>
    </source>
</evidence>